<sequence>MTKSIRAYGEGLILEWLMDEFEPGHPNIERIYSEPLIEELIENDGVKNVDRVIALCMTMMYREELY</sequence>
<protein>
    <submittedName>
        <fullName evidence="1">Terminase large subunit</fullName>
    </submittedName>
</protein>
<organism evidence="1">
    <name type="scientific">Podoviridae sp. ctZkC8</name>
    <dbReference type="NCBI Taxonomy" id="2825259"/>
    <lineage>
        <taxon>Viruses</taxon>
        <taxon>Duplodnaviria</taxon>
        <taxon>Heunggongvirae</taxon>
        <taxon>Uroviricota</taxon>
        <taxon>Caudoviricetes</taxon>
    </lineage>
</organism>
<name>A0A8S5UBB7_9CAUD</name>
<accession>A0A8S5UBB7</accession>
<proteinExistence type="predicted"/>
<evidence type="ECO:0000313" key="1">
    <source>
        <dbReference type="EMBL" id="DAF91791.1"/>
    </source>
</evidence>
<reference evidence="1" key="1">
    <citation type="journal article" date="2021" name="Proc. Natl. Acad. Sci. U.S.A.">
        <title>A Catalog of Tens of Thousands of Viruses from Human Metagenomes Reveals Hidden Associations with Chronic Diseases.</title>
        <authorList>
            <person name="Tisza M.J."/>
            <person name="Buck C.B."/>
        </authorList>
    </citation>
    <scope>NUCLEOTIDE SEQUENCE</scope>
    <source>
        <strain evidence="1">CtZkC8</strain>
    </source>
</reference>
<dbReference type="EMBL" id="BK016062">
    <property type="protein sequence ID" value="DAF91791.1"/>
    <property type="molecule type" value="Genomic_DNA"/>
</dbReference>